<dbReference type="AlphaFoldDB" id="A0A511X8I8"/>
<dbReference type="OrthoDB" id="9942029at2"/>
<keyword evidence="3" id="KW-1185">Reference proteome</keyword>
<feature type="transmembrane region" description="Helical" evidence="1">
    <location>
        <begin position="56"/>
        <end position="82"/>
    </location>
</feature>
<comment type="caution">
    <text evidence="2">The sequence shown here is derived from an EMBL/GenBank/DDBJ whole genome shotgun (WGS) entry which is preliminary data.</text>
</comment>
<evidence type="ECO:0000313" key="3">
    <source>
        <dbReference type="Proteomes" id="UP000321635"/>
    </source>
</evidence>
<evidence type="ECO:0000313" key="2">
    <source>
        <dbReference type="EMBL" id="GEN59260.1"/>
    </source>
</evidence>
<keyword evidence="1" id="KW-0812">Transmembrane</keyword>
<dbReference type="EMBL" id="BJYF01000006">
    <property type="protein sequence ID" value="GEN59260.1"/>
    <property type="molecule type" value="Genomic_DNA"/>
</dbReference>
<sequence length="120" mass="12868">MFPPETRRSARLAPCRPSPAAIVGLVVLMAFGVIGLLASFPLFFGSIFLWDNPPDSAIPILAGIEVLVTALPVLSLLVIVGVVMTFRNYSRKTVMCMAVGVAAWIGFTGILLFLSPFWSA</sequence>
<feature type="transmembrane region" description="Helical" evidence="1">
    <location>
        <begin position="21"/>
        <end position="50"/>
    </location>
</feature>
<name>A0A511X8I8_9PROT</name>
<organism evidence="2 3">
    <name type="scientific">Acetobacter nitrogenifigens DSM 23921 = NBRC 105050</name>
    <dbReference type="NCBI Taxonomy" id="1120919"/>
    <lineage>
        <taxon>Bacteria</taxon>
        <taxon>Pseudomonadati</taxon>
        <taxon>Pseudomonadota</taxon>
        <taxon>Alphaproteobacteria</taxon>
        <taxon>Acetobacterales</taxon>
        <taxon>Acetobacteraceae</taxon>
        <taxon>Acetobacter</taxon>
    </lineage>
</organism>
<dbReference type="RefSeq" id="WP_026398037.1">
    <property type="nucleotide sequence ID" value="NZ_AUBI01000006.1"/>
</dbReference>
<proteinExistence type="predicted"/>
<keyword evidence="1" id="KW-0472">Membrane</keyword>
<reference evidence="2 3" key="1">
    <citation type="submission" date="2019-07" db="EMBL/GenBank/DDBJ databases">
        <title>Whole genome shotgun sequence of Acetobacter nitrogenifigens NBRC 105050.</title>
        <authorList>
            <person name="Hosoyama A."/>
            <person name="Uohara A."/>
            <person name="Ohji S."/>
            <person name="Ichikawa N."/>
        </authorList>
    </citation>
    <scope>NUCLEOTIDE SEQUENCE [LARGE SCALE GENOMIC DNA]</scope>
    <source>
        <strain evidence="2 3">NBRC 105050</strain>
    </source>
</reference>
<accession>A0A511X8I8</accession>
<dbReference type="Proteomes" id="UP000321635">
    <property type="component" value="Unassembled WGS sequence"/>
</dbReference>
<evidence type="ECO:0000256" key="1">
    <source>
        <dbReference type="SAM" id="Phobius"/>
    </source>
</evidence>
<feature type="transmembrane region" description="Helical" evidence="1">
    <location>
        <begin position="94"/>
        <end position="118"/>
    </location>
</feature>
<protein>
    <submittedName>
        <fullName evidence="2">Uncharacterized protein</fullName>
    </submittedName>
</protein>
<gene>
    <name evidence="2" type="ORF">ANI02nite_11440</name>
</gene>
<keyword evidence="1" id="KW-1133">Transmembrane helix</keyword>